<dbReference type="RefSeq" id="WP_000792601.1">
    <property type="nucleotide sequence ID" value="NZ_CAWMSS010000001.1"/>
</dbReference>
<comment type="similarity">
    <text evidence="2 8">Belongs to the peptidase M16 family.</text>
</comment>
<dbReference type="OrthoDB" id="9811314at2"/>
<keyword evidence="7" id="KW-0482">Metalloprotease</keyword>
<dbReference type="STRING" id="674.VM_06405"/>
<reference evidence="11" key="1">
    <citation type="submission" date="2017-12" db="EMBL/GenBank/DDBJ databases">
        <title>FDA dAtabase for Regulatory Grade micrObial Sequences (FDA-ARGOS): Supporting development and validation of Infectious Disease Dx tests.</title>
        <authorList>
            <person name="Hoffmann M."/>
            <person name="Allard M."/>
            <person name="Evans P."/>
            <person name="Brown E."/>
            <person name="Tallon L.J."/>
            <person name="Sadzewicz L."/>
            <person name="Sengamalay N."/>
            <person name="Ott S."/>
            <person name="Godinez A."/>
            <person name="Nagaraj S."/>
            <person name="Vavikolanu K."/>
            <person name="Aluvathingal J."/>
            <person name="Nadendla S."/>
            <person name="Hobson J."/>
            <person name="Sichtig H."/>
        </authorList>
    </citation>
    <scope>NUCLEOTIDE SEQUENCE [LARGE SCALE GENOMIC DNA]</scope>
    <source>
        <strain evidence="11">FDAARGOS_113</strain>
    </source>
</reference>
<protein>
    <submittedName>
        <fullName evidence="11">Insulinase family protein</fullName>
    </submittedName>
</protein>
<dbReference type="InterPro" id="IPR050626">
    <property type="entry name" value="Peptidase_M16"/>
</dbReference>
<dbReference type="InterPro" id="IPR011765">
    <property type="entry name" value="Pept_M16_N"/>
</dbReference>
<dbReference type="GO" id="GO:0006508">
    <property type="term" value="P:proteolysis"/>
    <property type="evidence" value="ECO:0007669"/>
    <property type="project" value="UniProtKB-KW"/>
</dbReference>
<dbReference type="PANTHER" id="PTHR43690">
    <property type="entry name" value="NARDILYSIN"/>
    <property type="match status" value="1"/>
</dbReference>
<evidence type="ECO:0000313" key="12">
    <source>
        <dbReference type="Proteomes" id="UP000053748"/>
    </source>
</evidence>
<feature type="domain" description="Peptidase M16 C-terminal" evidence="10">
    <location>
        <begin position="672"/>
        <end position="848"/>
    </location>
</feature>
<dbReference type="AlphaFoldDB" id="A0A2J9UWR4"/>
<gene>
    <name evidence="11" type="ORF">AL544_007655</name>
</gene>
<evidence type="ECO:0000256" key="6">
    <source>
        <dbReference type="ARBA" id="ARBA00022833"/>
    </source>
</evidence>
<keyword evidence="12" id="KW-1185">Reference proteome</keyword>
<dbReference type="InterPro" id="IPR011249">
    <property type="entry name" value="Metalloenz_LuxS/M16"/>
</dbReference>
<dbReference type="EMBL" id="LOSJ02000002">
    <property type="protein sequence ID" value="PNM55955.1"/>
    <property type="molecule type" value="Genomic_DNA"/>
</dbReference>
<proteinExistence type="inferred from homology"/>
<name>A0A2J9UWR4_VIBMI</name>
<keyword evidence="3" id="KW-0645">Protease</keyword>
<evidence type="ECO:0000256" key="7">
    <source>
        <dbReference type="ARBA" id="ARBA00023049"/>
    </source>
</evidence>
<feature type="domain" description="Peptidase M16 N-terminal" evidence="9">
    <location>
        <begin position="49"/>
        <end position="181"/>
    </location>
</feature>
<evidence type="ECO:0000256" key="4">
    <source>
        <dbReference type="ARBA" id="ARBA00022723"/>
    </source>
</evidence>
<dbReference type="PROSITE" id="PS51257">
    <property type="entry name" value="PROKAR_LIPOPROTEIN"/>
    <property type="match status" value="1"/>
</dbReference>
<evidence type="ECO:0000256" key="3">
    <source>
        <dbReference type="ARBA" id="ARBA00022670"/>
    </source>
</evidence>
<dbReference type="GO" id="GO:0046872">
    <property type="term" value="F:metal ion binding"/>
    <property type="evidence" value="ECO:0007669"/>
    <property type="project" value="UniProtKB-KW"/>
</dbReference>
<accession>A0A2J9UWR4</accession>
<feature type="domain" description="Peptidase M16 C-terminal" evidence="10">
    <location>
        <begin position="204"/>
        <end position="376"/>
    </location>
</feature>
<sequence>MKNKYSVGILCVLLAGCAAQQTNRPLQPDQRWVTQTLPNGLTYHLYPDSEQEVSIRLYIHAGSMQETAQQAGYAHFVEHMAFNGTRNYQHNDVIRMFEQSGAQFGADFNAFTGYDRTIYQLDLPNPQNIDKALLWFSDIADGLNFDADEVEKEKGVILGEFRASRSDNLNINQQFYQHMIQGTSYANRDPLGTREIVQAANSMSLNAFHEQWYQPQLAELVITGNFTLEQGQQWVEKYFSAWEKGNTARPASIHNQQQNQQDLVTPIIAGESPSLTLVFPQGSAAITDLVSQQEFWRDDVAEQLLQARLNAAFSDAAQPTAGIYSTRYSVEDQRYSIVSVGFATEQRDKVQALLLQTLASFRDYGVTQTELDIILRSYREHLAFLQDNRESMTPVEHANQKVFAIAVNEPIQSTLDNLASLSEFLSTADLDSINRHINKQLRQKPLLIVGAAATEEVSVLKGALPQLRKDLTQKGIEPIDPQVNSPFKLQTAAGDIIEQLDMNEEPQVTYWQLSNGIDVYYLRNPEAKEQVYVQYSSAGGQAALPSHLLPAAEIAPYVVMRSGVEGLNGSQFDQYLRQKDIGFFSYINATSHGIEGVSKIQELPELLEVLHMLVTTVTVNPEQLNAAKTEFIQNRTAYFESPIGAFFRAVTDQSFIEGSRYRLRSPEQITQVNAQQIEQVHQILFGKKRNNTLVIVGNVASSQISPMLRQYVANLPLAQGSLPLMTNQLIKPVAPRLELALNNENATEYSLRMLSETSAHTAKTVFIDDILQRIATQRMLAEVREHQSLDYTPQVRYYSVDGENLNDWVLSALVDPKDQEKIAQVTHEMVRELAKGVTQQELDVVKQKFLIDMKPLYKSPAQQAFFMQRYAIHQYGIEATYKIEEMTQSITLDDVNQRAQALFGQQAIQQEVIFKPKAK</sequence>
<evidence type="ECO:0000259" key="10">
    <source>
        <dbReference type="Pfam" id="PF05193"/>
    </source>
</evidence>
<dbReference type="PROSITE" id="PS00143">
    <property type="entry name" value="INSULINASE"/>
    <property type="match status" value="1"/>
</dbReference>
<keyword evidence="4" id="KW-0479">Metal-binding</keyword>
<dbReference type="InterPro" id="IPR007863">
    <property type="entry name" value="Peptidase_M16_C"/>
</dbReference>
<dbReference type="PANTHER" id="PTHR43690:SF17">
    <property type="entry name" value="PROTEIN YHJJ"/>
    <property type="match status" value="1"/>
</dbReference>
<keyword evidence="5" id="KW-0378">Hydrolase</keyword>
<dbReference type="Gene3D" id="3.30.830.10">
    <property type="entry name" value="Metalloenzyme, LuxS/M16 peptidase-like"/>
    <property type="match status" value="4"/>
</dbReference>
<organism evidence="11 12">
    <name type="scientific">Vibrio mimicus</name>
    <dbReference type="NCBI Taxonomy" id="674"/>
    <lineage>
        <taxon>Bacteria</taxon>
        <taxon>Pseudomonadati</taxon>
        <taxon>Pseudomonadota</taxon>
        <taxon>Gammaproteobacteria</taxon>
        <taxon>Vibrionales</taxon>
        <taxon>Vibrionaceae</taxon>
        <taxon>Vibrio</taxon>
    </lineage>
</organism>
<dbReference type="Pfam" id="PF00675">
    <property type="entry name" value="Peptidase_M16"/>
    <property type="match status" value="1"/>
</dbReference>
<evidence type="ECO:0000256" key="8">
    <source>
        <dbReference type="RuleBase" id="RU004447"/>
    </source>
</evidence>
<keyword evidence="6" id="KW-0862">Zinc</keyword>
<evidence type="ECO:0000259" key="9">
    <source>
        <dbReference type="Pfam" id="PF00675"/>
    </source>
</evidence>
<dbReference type="GO" id="GO:0004222">
    <property type="term" value="F:metalloendopeptidase activity"/>
    <property type="evidence" value="ECO:0007669"/>
    <property type="project" value="InterPro"/>
</dbReference>
<dbReference type="SUPFAM" id="SSF63411">
    <property type="entry name" value="LuxS/MPP-like metallohydrolase"/>
    <property type="match status" value="4"/>
</dbReference>
<comment type="caution">
    <text evidence="11">The sequence shown here is derived from an EMBL/GenBank/DDBJ whole genome shotgun (WGS) entry which is preliminary data.</text>
</comment>
<evidence type="ECO:0000313" key="11">
    <source>
        <dbReference type="EMBL" id="PNM55955.1"/>
    </source>
</evidence>
<evidence type="ECO:0000256" key="1">
    <source>
        <dbReference type="ARBA" id="ARBA00001947"/>
    </source>
</evidence>
<dbReference type="InterPro" id="IPR001431">
    <property type="entry name" value="Pept_M16_Zn_BS"/>
</dbReference>
<evidence type="ECO:0000256" key="5">
    <source>
        <dbReference type="ARBA" id="ARBA00022801"/>
    </source>
</evidence>
<dbReference type="Pfam" id="PF05193">
    <property type="entry name" value="Peptidase_M16_C"/>
    <property type="match status" value="2"/>
</dbReference>
<comment type="cofactor">
    <cofactor evidence="1">
        <name>Zn(2+)</name>
        <dbReference type="ChEBI" id="CHEBI:29105"/>
    </cofactor>
</comment>
<dbReference type="Proteomes" id="UP000053748">
    <property type="component" value="Unassembled WGS sequence"/>
</dbReference>
<evidence type="ECO:0000256" key="2">
    <source>
        <dbReference type="ARBA" id="ARBA00007261"/>
    </source>
</evidence>